<dbReference type="GO" id="GO:0043139">
    <property type="term" value="F:5'-3' DNA helicase activity"/>
    <property type="evidence" value="ECO:0007669"/>
    <property type="project" value="UniProtKB-EC"/>
</dbReference>
<comment type="function">
    <text evidence="12">The main replicative DNA helicase, it participates in initiation and elongation during chromosome replication. Travels ahead of the DNA replisome, separating dsDNA into templates for DNA synthesis. A processive ATP-dependent 5'-3' DNA helicase it has DNA-dependent ATPase activity.</text>
</comment>
<dbReference type="PROSITE" id="PS51199">
    <property type="entry name" value="SF4_HELICASE"/>
    <property type="match status" value="1"/>
</dbReference>
<evidence type="ECO:0000256" key="7">
    <source>
        <dbReference type="ARBA" id="ARBA00022840"/>
    </source>
</evidence>
<evidence type="ECO:0000256" key="1">
    <source>
        <dbReference type="ARBA" id="ARBA00008428"/>
    </source>
</evidence>
<dbReference type="NCBIfam" id="NF004384">
    <property type="entry name" value="PRK05748.1"/>
    <property type="match status" value="1"/>
</dbReference>
<evidence type="ECO:0000256" key="4">
    <source>
        <dbReference type="ARBA" id="ARBA00022741"/>
    </source>
</evidence>
<dbReference type="GO" id="GO:0005524">
    <property type="term" value="F:ATP binding"/>
    <property type="evidence" value="ECO:0007669"/>
    <property type="project" value="UniProtKB-UniRule"/>
</dbReference>
<dbReference type="Gene3D" id="3.40.50.300">
    <property type="entry name" value="P-loop containing nucleotide triphosphate hydrolases"/>
    <property type="match status" value="1"/>
</dbReference>
<comment type="caution">
    <text evidence="13">The sequence shown here is derived from an EMBL/GenBank/DDBJ whole genome shotgun (WGS) entry which is preliminary data.</text>
</comment>
<proteinExistence type="inferred from homology"/>
<dbReference type="InterPro" id="IPR036185">
    <property type="entry name" value="DNA_heli_DnaB-like_N_sf"/>
</dbReference>
<dbReference type="InterPro" id="IPR016136">
    <property type="entry name" value="DNA_helicase_N/primase_C"/>
</dbReference>
<dbReference type="PANTHER" id="PTHR30153:SF2">
    <property type="entry name" value="REPLICATIVE DNA HELICASE"/>
    <property type="match status" value="1"/>
</dbReference>
<keyword evidence="5 12" id="KW-0378">Hydrolase</keyword>
<dbReference type="Pfam" id="PF00772">
    <property type="entry name" value="DnaB"/>
    <property type="match status" value="1"/>
</dbReference>
<dbReference type="InterPro" id="IPR027417">
    <property type="entry name" value="P-loop_NTPase"/>
</dbReference>
<evidence type="ECO:0000256" key="11">
    <source>
        <dbReference type="NCBIfam" id="TIGR00665"/>
    </source>
</evidence>
<evidence type="ECO:0000313" key="13">
    <source>
        <dbReference type="EMBL" id="MTK22036.1"/>
    </source>
</evidence>
<evidence type="ECO:0000256" key="8">
    <source>
        <dbReference type="ARBA" id="ARBA00023125"/>
    </source>
</evidence>
<dbReference type="GO" id="GO:0003677">
    <property type="term" value="F:DNA binding"/>
    <property type="evidence" value="ECO:0007669"/>
    <property type="project" value="UniProtKB-UniRule"/>
</dbReference>
<evidence type="ECO:0000313" key="14">
    <source>
        <dbReference type="Proteomes" id="UP000487649"/>
    </source>
</evidence>
<organism evidence="13 14">
    <name type="scientific">Turicibacter sanguinis</name>
    <dbReference type="NCBI Taxonomy" id="154288"/>
    <lineage>
        <taxon>Bacteria</taxon>
        <taxon>Bacillati</taxon>
        <taxon>Bacillota</taxon>
        <taxon>Erysipelotrichia</taxon>
        <taxon>Erysipelotrichales</taxon>
        <taxon>Turicibacteraceae</taxon>
        <taxon>Turicibacter</taxon>
    </lineage>
</organism>
<evidence type="ECO:0000256" key="10">
    <source>
        <dbReference type="ARBA" id="ARBA00048954"/>
    </source>
</evidence>
<dbReference type="GO" id="GO:0042802">
    <property type="term" value="F:identical protein binding"/>
    <property type="evidence" value="ECO:0007669"/>
    <property type="project" value="UniProtKB-ARBA"/>
</dbReference>
<keyword evidence="3 12" id="KW-0235">DNA replication</keyword>
<keyword evidence="2 12" id="KW-0639">Primosome</keyword>
<dbReference type="SUPFAM" id="SSF48024">
    <property type="entry name" value="N-terminal domain of DnaB helicase"/>
    <property type="match status" value="1"/>
</dbReference>
<comment type="catalytic activity">
    <reaction evidence="10 12">
        <text>ATP + H2O = ADP + phosphate + H(+)</text>
        <dbReference type="Rhea" id="RHEA:13065"/>
        <dbReference type="ChEBI" id="CHEBI:15377"/>
        <dbReference type="ChEBI" id="CHEBI:15378"/>
        <dbReference type="ChEBI" id="CHEBI:30616"/>
        <dbReference type="ChEBI" id="CHEBI:43474"/>
        <dbReference type="ChEBI" id="CHEBI:456216"/>
        <dbReference type="EC" id="5.6.2.3"/>
    </reaction>
</comment>
<sequence length="453" mass="50542">MLETQNRHMPHSTDAEQAILGAMLLDEKVCEDVKLKLQPDDFYHHRHRIIYEAMLTLLEQNKGVDVTTVTAFLQDHKRISEIGGVEYILTIYESVATTAHTDHYIDMVLEKSISRLIINRAQELIEQGYSPETSTQDLIDAAEQKFSGLSRLNQGSDFKEINNVLVDFIKNVEKLSQSTGEVTGLTTGYTALDDITSGLQNNDLIIVAARPAMGKTAFALNVAQNVAKLNNVNVAIFSLEMGADQLVSRLVSAEGRIEAHRLKTGNLEGADWRSLKIATDVLGGLGIYIDDTPGIRVGELRAKCRQLHQQKGLGLVLIDYLQLLSGSKSNGGNRQQEVSEISRMLKEMARELKIPVIALSQLSRQVESREDKRPMMSDLRESGSIEQDADIVTFLYREDYYKKDPETNDNIVEVIFAKHRNGAVGTIKLAFRKEISRFENLAFVPEGASVPDL</sequence>
<dbReference type="CDD" id="cd00984">
    <property type="entry name" value="DnaB_C"/>
    <property type="match status" value="1"/>
</dbReference>
<dbReference type="InterPro" id="IPR007692">
    <property type="entry name" value="DNA_helicase_DnaB"/>
</dbReference>
<protein>
    <recommendedName>
        <fullName evidence="11 12">Replicative DNA helicase</fullName>
        <ecNumber evidence="11 12">5.6.2.3</ecNumber>
    </recommendedName>
</protein>
<keyword evidence="6 12" id="KW-0347">Helicase</keyword>
<evidence type="ECO:0000256" key="2">
    <source>
        <dbReference type="ARBA" id="ARBA00022515"/>
    </source>
</evidence>
<reference evidence="13 14" key="1">
    <citation type="journal article" date="2019" name="Nat. Med.">
        <title>A library of human gut bacterial isolates paired with longitudinal multiomics data enables mechanistic microbiome research.</title>
        <authorList>
            <person name="Poyet M."/>
            <person name="Groussin M."/>
            <person name="Gibbons S.M."/>
            <person name="Avila-Pacheco J."/>
            <person name="Jiang X."/>
            <person name="Kearney S.M."/>
            <person name="Perrotta A.R."/>
            <person name="Berdy B."/>
            <person name="Zhao S."/>
            <person name="Lieberman T.D."/>
            <person name="Swanson P.K."/>
            <person name="Smith M."/>
            <person name="Roesemann S."/>
            <person name="Alexander J.E."/>
            <person name="Rich S.A."/>
            <person name="Livny J."/>
            <person name="Vlamakis H."/>
            <person name="Clish C."/>
            <person name="Bullock K."/>
            <person name="Deik A."/>
            <person name="Scott J."/>
            <person name="Pierce K.A."/>
            <person name="Xavier R.J."/>
            <person name="Alm E.J."/>
        </authorList>
    </citation>
    <scope>NUCLEOTIDE SEQUENCE [LARGE SCALE GENOMIC DNA]</scope>
    <source>
        <strain evidence="13 14">BIOML-A198</strain>
    </source>
</reference>
<dbReference type="GO" id="GO:1990077">
    <property type="term" value="C:primosome complex"/>
    <property type="evidence" value="ECO:0007669"/>
    <property type="project" value="UniProtKB-UniRule"/>
</dbReference>
<dbReference type="FunFam" id="1.10.860.10:FF:000001">
    <property type="entry name" value="Replicative DNA helicase"/>
    <property type="match status" value="1"/>
</dbReference>
<name>A0A173RED1_9FIRM</name>
<dbReference type="InterPro" id="IPR007693">
    <property type="entry name" value="DNA_helicase_DnaB-like_N"/>
</dbReference>
<dbReference type="Gene3D" id="1.10.860.10">
    <property type="entry name" value="DNAb Helicase, Chain A"/>
    <property type="match status" value="1"/>
</dbReference>
<keyword evidence="9" id="KW-0413">Isomerase</keyword>
<keyword evidence="4 12" id="KW-0547">Nucleotide-binding</keyword>
<dbReference type="EC" id="5.6.2.3" evidence="11 12"/>
<dbReference type="PANTHER" id="PTHR30153">
    <property type="entry name" value="REPLICATIVE DNA HELICASE DNAB"/>
    <property type="match status" value="1"/>
</dbReference>
<evidence type="ECO:0000256" key="12">
    <source>
        <dbReference type="RuleBase" id="RU362085"/>
    </source>
</evidence>
<gene>
    <name evidence="13" type="primary">dnaB</name>
    <name evidence="13" type="ORF">GMA92_11485</name>
</gene>
<dbReference type="GeneID" id="60057830"/>
<dbReference type="GO" id="GO:0005829">
    <property type="term" value="C:cytosol"/>
    <property type="evidence" value="ECO:0007669"/>
    <property type="project" value="TreeGrafter"/>
</dbReference>
<dbReference type="RefSeq" id="WP_006784591.1">
    <property type="nucleotide sequence ID" value="NZ_CABJBH010000001.1"/>
</dbReference>
<dbReference type="EMBL" id="WMQE01000028">
    <property type="protein sequence ID" value="MTK22036.1"/>
    <property type="molecule type" value="Genomic_DNA"/>
</dbReference>
<evidence type="ECO:0000256" key="5">
    <source>
        <dbReference type="ARBA" id="ARBA00022801"/>
    </source>
</evidence>
<dbReference type="OrthoDB" id="9773982at2"/>
<dbReference type="Pfam" id="PF03796">
    <property type="entry name" value="DnaB_C"/>
    <property type="match status" value="1"/>
</dbReference>
<dbReference type="NCBIfam" id="TIGR00665">
    <property type="entry name" value="DnaB"/>
    <property type="match status" value="1"/>
</dbReference>
<keyword evidence="8 12" id="KW-0238">DNA-binding</keyword>
<accession>A0A173RED1</accession>
<dbReference type="InterPro" id="IPR007694">
    <property type="entry name" value="DNA_helicase_DnaB-like_C"/>
</dbReference>
<evidence type="ECO:0000256" key="9">
    <source>
        <dbReference type="ARBA" id="ARBA00023235"/>
    </source>
</evidence>
<dbReference type="AlphaFoldDB" id="A0A173RED1"/>
<dbReference type="Proteomes" id="UP000487649">
    <property type="component" value="Unassembled WGS sequence"/>
</dbReference>
<dbReference type="SUPFAM" id="SSF52540">
    <property type="entry name" value="P-loop containing nucleoside triphosphate hydrolases"/>
    <property type="match status" value="1"/>
</dbReference>
<dbReference type="GO" id="GO:0016787">
    <property type="term" value="F:hydrolase activity"/>
    <property type="evidence" value="ECO:0007669"/>
    <property type="project" value="UniProtKB-KW"/>
</dbReference>
<evidence type="ECO:0000256" key="3">
    <source>
        <dbReference type="ARBA" id="ARBA00022705"/>
    </source>
</evidence>
<evidence type="ECO:0000256" key="6">
    <source>
        <dbReference type="ARBA" id="ARBA00022806"/>
    </source>
</evidence>
<keyword evidence="7 12" id="KW-0067">ATP-binding</keyword>
<dbReference type="FunFam" id="3.40.50.300:FF:000076">
    <property type="entry name" value="Replicative DNA helicase"/>
    <property type="match status" value="1"/>
</dbReference>
<dbReference type="GO" id="GO:0006269">
    <property type="term" value="P:DNA replication, synthesis of primer"/>
    <property type="evidence" value="ECO:0007669"/>
    <property type="project" value="UniProtKB-UniRule"/>
</dbReference>
<comment type="similarity">
    <text evidence="1 12">Belongs to the helicase family. DnaB subfamily.</text>
</comment>